<gene>
    <name evidence="3" type="primary">smpB</name>
    <name evidence="5" type="ORF">UX31_C0044G0005</name>
</gene>
<dbReference type="PATRIC" id="fig|1618732.3.peg.995"/>
<keyword evidence="2 3" id="KW-0694">RNA-binding</keyword>
<comment type="similarity">
    <text evidence="3">Belongs to the SmpB family.</text>
</comment>
<evidence type="ECO:0000256" key="1">
    <source>
        <dbReference type="ARBA" id="ARBA00022490"/>
    </source>
</evidence>
<dbReference type="PANTHER" id="PTHR30308">
    <property type="entry name" value="TMRNA-BINDING COMPONENT OF TRANS-TRANSLATION TAGGING COMPLEX"/>
    <property type="match status" value="1"/>
</dbReference>
<reference evidence="5 6" key="1">
    <citation type="journal article" date="2015" name="Nature">
        <title>rRNA introns, odd ribosomes, and small enigmatic genomes across a large radiation of phyla.</title>
        <authorList>
            <person name="Brown C.T."/>
            <person name="Hug L.A."/>
            <person name="Thomas B.C."/>
            <person name="Sharon I."/>
            <person name="Castelle C.J."/>
            <person name="Singh A."/>
            <person name="Wilkins M.J."/>
            <person name="Williams K.H."/>
            <person name="Banfield J.F."/>
        </authorList>
    </citation>
    <scope>NUCLEOTIDE SEQUENCE [LARGE SCALE GENOMIC DNA]</scope>
</reference>
<dbReference type="GO" id="GO:0005829">
    <property type="term" value="C:cytosol"/>
    <property type="evidence" value="ECO:0007669"/>
    <property type="project" value="TreeGrafter"/>
</dbReference>
<comment type="subcellular location">
    <subcellularLocation>
        <location evidence="3">Cytoplasm</location>
    </subcellularLocation>
    <text evidence="3">The tmRNA-SmpB complex associates with stalled 70S ribosomes.</text>
</comment>
<dbReference type="Proteomes" id="UP000034107">
    <property type="component" value="Unassembled WGS sequence"/>
</dbReference>
<keyword evidence="1 3" id="KW-0963">Cytoplasm</keyword>
<organism evidence="5 6">
    <name type="scientific">Candidatus Nomurabacteria bacterium GW2011_GWA1_46_11</name>
    <dbReference type="NCBI Taxonomy" id="1618732"/>
    <lineage>
        <taxon>Bacteria</taxon>
        <taxon>Candidatus Nomuraibacteriota</taxon>
    </lineage>
</organism>
<name>A0A0G1NHW6_9BACT</name>
<proteinExistence type="inferred from homology"/>
<dbReference type="GO" id="GO:0003723">
    <property type="term" value="F:RNA binding"/>
    <property type="evidence" value="ECO:0007669"/>
    <property type="project" value="UniProtKB-UniRule"/>
</dbReference>
<dbReference type="Pfam" id="PF01668">
    <property type="entry name" value="SmpB"/>
    <property type="match status" value="1"/>
</dbReference>
<dbReference type="EMBL" id="LCLS01000044">
    <property type="protein sequence ID" value="KKU20114.1"/>
    <property type="molecule type" value="Genomic_DNA"/>
</dbReference>
<dbReference type="AlphaFoldDB" id="A0A0G1NHW6"/>
<evidence type="ECO:0000256" key="4">
    <source>
        <dbReference type="SAM" id="MobiDB-lite"/>
    </source>
</evidence>
<dbReference type="GO" id="GO:0070930">
    <property type="term" value="P:trans-translation-dependent protein tagging"/>
    <property type="evidence" value="ECO:0007669"/>
    <property type="project" value="TreeGrafter"/>
</dbReference>
<evidence type="ECO:0000256" key="3">
    <source>
        <dbReference type="HAMAP-Rule" id="MF_00023"/>
    </source>
</evidence>
<dbReference type="Gene3D" id="2.40.280.10">
    <property type="match status" value="1"/>
</dbReference>
<accession>A0A0G1NHW6</accession>
<dbReference type="SUPFAM" id="SSF74982">
    <property type="entry name" value="Small protein B (SmpB)"/>
    <property type="match status" value="1"/>
</dbReference>
<feature type="region of interest" description="Disordered" evidence="4">
    <location>
        <begin position="81"/>
        <end position="102"/>
    </location>
</feature>
<dbReference type="InterPro" id="IPR023620">
    <property type="entry name" value="SmpB"/>
</dbReference>
<evidence type="ECO:0000256" key="2">
    <source>
        <dbReference type="ARBA" id="ARBA00022884"/>
    </source>
</evidence>
<dbReference type="HAMAP" id="MF_00023">
    <property type="entry name" value="SmpB"/>
    <property type="match status" value="1"/>
</dbReference>
<sequence>MHVKTSGTDLILIGATISPYQPSNLPPDYEPDRSIQLLIKKSESKKLAQELETAGLTLVPLKLYSKNNLVKLEIGLARGKKKYDKRESIKKREFERKEKQGA</sequence>
<dbReference type="GO" id="GO:0070929">
    <property type="term" value="P:trans-translation"/>
    <property type="evidence" value="ECO:0007669"/>
    <property type="project" value="UniProtKB-UniRule"/>
</dbReference>
<feature type="compositionally biased region" description="Basic and acidic residues" evidence="4">
    <location>
        <begin position="84"/>
        <end position="102"/>
    </location>
</feature>
<dbReference type="InterPro" id="IPR000037">
    <property type="entry name" value="SsrA-bd_prot"/>
</dbReference>
<comment type="caution">
    <text evidence="5">The sequence shown here is derived from an EMBL/GenBank/DDBJ whole genome shotgun (WGS) entry which is preliminary data.</text>
</comment>
<comment type="function">
    <text evidence="3">Required for rescue of stalled ribosomes mediated by trans-translation. Binds to transfer-messenger RNA (tmRNA), required for stable association of tmRNA with ribosomes. tmRNA and SmpB together mimic tRNA shape, replacing the anticodon stem-loop with SmpB. tmRNA is encoded by the ssrA gene; the 2 termini fold to resemble tRNA(Ala) and it encodes a 'tag peptide', a short internal open reading frame. During trans-translation Ala-aminoacylated tmRNA acts like a tRNA, entering the A-site of stalled ribosomes, displacing the stalled mRNA. The ribosome then switches to translate the ORF on the tmRNA; the nascent peptide is terminated with the 'tag peptide' encoded by the tmRNA and targeted for degradation. The ribosome is freed to recommence translation, which seems to be the essential function of trans-translation.</text>
</comment>
<dbReference type="PANTHER" id="PTHR30308:SF2">
    <property type="entry name" value="SSRA-BINDING PROTEIN"/>
    <property type="match status" value="1"/>
</dbReference>
<evidence type="ECO:0000313" key="6">
    <source>
        <dbReference type="Proteomes" id="UP000034107"/>
    </source>
</evidence>
<evidence type="ECO:0000313" key="5">
    <source>
        <dbReference type="EMBL" id="KKU20114.1"/>
    </source>
</evidence>
<protein>
    <recommendedName>
        <fullName evidence="3">SsrA-binding protein</fullName>
    </recommendedName>
    <alternativeName>
        <fullName evidence="3">Small protein B</fullName>
    </alternativeName>
</protein>